<evidence type="ECO:0000256" key="6">
    <source>
        <dbReference type="ARBA" id="ARBA00022454"/>
    </source>
</evidence>
<dbReference type="GO" id="GO:0008608">
    <property type="term" value="P:attachment of spindle microtubules to kinetochore"/>
    <property type="evidence" value="ECO:0007669"/>
    <property type="project" value="InterPro"/>
</dbReference>
<keyword evidence="11" id="KW-0137">Centromere</keyword>
<keyword evidence="10" id="KW-0539">Nucleus</keyword>
<dbReference type="AlphaFoldDB" id="A0A8H8QML5"/>
<evidence type="ECO:0000256" key="4">
    <source>
        <dbReference type="ARBA" id="ARBA00008952"/>
    </source>
</evidence>
<sequence>MLVIQRQARLAVTPFVYTTISLLISSPLTSGEARIAALMMQQQQQQQMQGQQQAQYDAQYAAAQMHMPPQPSQHLISSLQHCVSSAASCVQTMKEAIDTLEFAIQDHPRLMTVLKSQRHFDLVSQRDIESAREHVATEVRPYVEELCRRATAEIQRQDRRAVALKNKYEALQQRIQNIRSIDLHQSKLTSAAAEESKEKEAETKEKRQAREELQKQQRRMAQLKARKEALLAKADELESEAGMS</sequence>
<evidence type="ECO:0000256" key="12">
    <source>
        <dbReference type="ARBA" id="ARBA00032583"/>
    </source>
</evidence>
<feature type="compositionally biased region" description="Basic and acidic residues" evidence="13">
    <location>
        <begin position="194"/>
        <end position="215"/>
    </location>
</feature>
<evidence type="ECO:0000256" key="1">
    <source>
        <dbReference type="ARBA" id="ARBA00004123"/>
    </source>
</evidence>
<evidence type="ECO:0000313" key="14">
    <source>
        <dbReference type="EMBL" id="SYW80050.1"/>
    </source>
</evidence>
<dbReference type="Proteomes" id="UP000658997">
    <property type="component" value="Unassembled WGS sequence"/>
</dbReference>
<protein>
    <recommendedName>
        <fullName evidence="5">DASH complex subunit SPC19</fullName>
    </recommendedName>
    <alternativeName>
        <fullName evidence="12">Outer kinetochore protein SPC19</fullName>
    </alternativeName>
</protein>
<keyword evidence="8" id="KW-0995">Kinetochore</keyword>
<dbReference type="GO" id="GO:0042729">
    <property type="term" value="C:DASH complex"/>
    <property type="evidence" value="ECO:0007669"/>
    <property type="project" value="InterPro"/>
</dbReference>
<dbReference type="Pfam" id="PF08287">
    <property type="entry name" value="DASH_Spc19"/>
    <property type="match status" value="1"/>
</dbReference>
<keyword evidence="15" id="KW-1185">Reference proteome</keyword>
<evidence type="ECO:0000256" key="7">
    <source>
        <dbReference type="ARBA" id="ARBA00022490"/>
    </source>
</evidence>
<keyword evidence="9" id="KW-0206">Cytoskeleton</keyword>
<reference evidence="14" key="1">
    <citation type="submission" date="2018-08" db="EMBL/GenBank/DDBJ databases">
        <authorList>
            <person name="Guldener U."/>
        </authorList>
    </citation>
    <scope>NUCLEOTIDE SEQUENCE</scope>
    <source>
        <strain evidence="14">UB2</strain>
    </source>
</reference>
<evidence type="ECO:0000256" key="10">
    <source>
        <dbReference type="ARBA" id="ARBA00023242"/>
    </source>
</evidence>
<gene>
    <name evidence="14" type="ORF">UBRO2_03318</name>
</gene>
<accession>A0A8H8QML5</accession>
<proteinExistence type="inferred from homology"/>
<dbReference type="EMBL" id="ULHB01000061">
    <property type="protein sequence ID" value="SYW80050.1"/>
    <property type="molecule type" value="Genomic_DNA"/>
</dbReference>
<comment type="similarity">
    <text evidence="4">Belongs to the DASH complex SPC19 family.</text>
</comment>
<keyword evidence="7" id="KW-0963">Cytoplasm</keyword>
<keyword evidence="6" id="KW-0158">Chromosome</keyword>
<evidence type="ECO:0000256" key="3">
    <source>
        <dbReference type="ARBA" id="ARBA00004629"/>
    </source>
</evidence>
<feature type="region of interest" description="Disordered" evidence="13">
    <location>
        <begin position="189"/>
        <end position="221"/>
    </location>
</feature>
<evidence type="ECO:0000256" key="9">
    <source>
        <dbReference type="ARBA" id="ARBA00023212"/>
    </source>
</evidence>
<evidence type="ECO:0000256" key="11">
    <source>
        <dbReference type="ARBA" id="ARBA00023328"/>
    </source>
</evidence>
<dbReference type="GO" id="GO:0005876">
    <property type="term" value="C:spindle microtubule"/>
    <property type="evidence" value="ECO:0007669"/>
    <property type="project" value="InterPro"/>
</dbReference>
<dbReference type="PANTHER" id="PTHR28262:SF1">
    <property type="entry name" value="DASH COMPLEX SUBUNIT SPC19"/>
    <property type="match status" value="1"/>
</dbReference>
<evidence type="ECO:0000256" key="8">
    <source>
        <dbReference type="ARBA" id="ARBA00022838"/>
    </source>
</evidence>
<evidence type="ECO:0000256" key="5">
    <source>
        <dbReference type="ARBA" id="ARBA00016329"/>
    </source>
</evidence>
<comment type="caution">
    <text evidence="14">The sequence shown here is derived from an EMBL/GenBank/DDBJ whole genome shotgun (WGS) entry which is preliminary data.</text>
</comment>
<dbReference type="PANTHER" id="PTHR28262">
    <property type="entry name" value="DASH COMPLEX SUBUNIT SPC19"/>
    <property type="match status" value="1"/>
</dbReference>
<comment type="subcellular location">
    <subcellularLocation>
        <location evidence="3">Chromosome</location>
        <location evidence="3">Centromere</location>
        <location evidence="3">Kinetochore</location>
    </subcellularLocation>
    <subcellularLocation>
        <location evidence="2">Cytoplasm</location>
        <location evidence="2">Cytoskeleton</location>
        <location evidence="2">Spindle</location>
    </subcellularLocation>
    <subcellularLocation>
        <location evidence="1">Nucleus</location>
    </subcellularLocation>
</comment>
<dbReference type="InterPro" id="IPR013251">
    <property type="entry name" value="DASH_Spc19"/>
</dbReference>
<evidence type="ECO:0000313" key="15">
    <source>
        <dbReference type="Proteomes" id="UP000658997"/>
    </source>
</evidence>
<evidence type="ECO:0000256" key="2">
    <source>
        <dbReference type="ARBA" id="ARBA00004186"/>
    </source>
</evidence>
<evidence type="ECO:0000256" key="13">
    <source>
        <dbReference type="SAM" id="MobiDB-lite"/>
    </source>
</evidence>
<organism evidence="14 15">
    <name type="scientific">Ustilago bromivora</name>
    <dbReference type="NCBI Taxonomy" id="307758"/>
    <lineage>
        <taxon>Eukaryota</taxon>
        <taxon>Fungi</taxon>
        <taxon>Dikarya</taxon>
        <taxon>Basidiomycota</taxon>
        <taxon>Ustilaginomycotina</taxon>
        <taxon>Ustilaginomycetes</taxon>
        <taxon>Ustilaginales</taxon>
        <taxon>Ustilaginaceae</taxon>
        <taxon>Ustilago</taxon>
    </lineage>
</organism>
<name>A0A8H8QML5_9BASI</name>